<dbReference type="InterPro" id="IPR045860">
    <property type="entry name" value="Snake_toxin-like_sf"/>
</dbReference>
<evidence type="ECO:0000256" key="5">
    <source>
        <dbReference type="ARBA" id="ARBA00022729"/>
    </source>
</evidence>
<evidence type="ECO:0000256" key="3">
    <source>
        <dbReference type="ARBA" id="ARBA00022679"/>
    </source>
</evidence>
<feature type="domain" description="Activin types I and II receptor" evidence="13">
    <location>
        <begin position="53"/>
        <end position="125"/>
    </location>
</feature>
<keyword evidence="10" id="KW-0472">Membrane</keyword>
<evidence type="ECO:0000256" key="11">
    <source>
        <dbReference type="ARBA" id="ARBA00023170"/>
    </source>
</evidence>
<keyword evidence="8" id="KW-0067">ATP-binding</keyword>
<keyword evidence="9" id="KW-1133">Transmembrane helix</keyword>
<keyword evidence="11" id="KW-0675">Receptor</keyword>
<evidence type="ECO:0000256" key="7">
    <source>
        <dbReference type="ARBA" id="ARBA00022777"/>
    </source>
</evidence>
<keyword evidence="3" id="KW-0808">Transferase</keyword>
<dbReference type="SUPFAM" id="SSF57302">
    <property type="entry name" value="Snake toxin-like"/>
    <property type="match status" value="1"/>
</dbReference>
<keyword evidence="15" id="KW-1185">Reference proteome</keyword>
<keyword evidence="4" id="KW-0812">Transmembrane</keyword>
<evidence type="ECO:0000256" key="9">
    <source>
        <dbReference type="ARBA" id="ARBA00022989"/>
    </source>
</evidence>
<dbReference type="EMBL" id="JAHRIQ010046369">
    <property type="protein sequence ID" value="MEQ2235272.1"/>
    <property type="molecule type" value="Genomic_DNA"/>
</dbReference>
<comment type="caution">
    <text evidence="14">The sequence shown here is derived from an EMBL/GenBank/DDBJ whole genome shotgun (WGS) entry which is preliminary data.</text>
</comment>
<accession>A0ABV0TSG9</accession>
<dbReference type="InterPro" id="IPR000333">
    <property type="entry name" value="TGFB_receptor"/>
</dbReference>
<feature type="signal peptide" evidence="12">
    <location>
        <begin position="1"/>
        <end position="20"/>
    </location>
</feature>
<evidence type="ECO:0000256" key="8">
    <source>
        <dbReference type="ARBA" id="ARBA00022840"/>
    </source>
</evidence>
<keyword evidence="5 12" id="KW-0732">Signal</keyword>
<evidence type="ECO:0000256" key="6">
    <source>
        <dbReference type="ARBA" id="ARBA00022741"/>
    </source>
</evidence>
<sequence>MKSLARFGFCLAILLTSVAAAQGEERECAFTDQLQQWEVKRVAEGEGWVSPENTTIRCAKGKHCFGLWEKTPPGQLQLVKQGCWSHLADNHGCHDDRCVVTNLPPQIQNGTYHFCCCGSDMCNVNFTEDFPVLSPTPPQPLATCVARSGRCPCQLISADTLPHHPCRLTAFQGLQSVCFHCLQTDSGSMSEAA</sequence>
<dbReference type="PANTHER" id="PTHR23255">
    <property type="entry name" value="TRANSFORMING GROWTH FACTOR-BETA RECEPTOR TYPE I AND II"/>
    <property type="match status" value="1"/>
</dbReference>
<dbReference type="Proteomes" id="UP001482620">
    <property type="component" value="Unassembled WGS sequence"/>
</dbReference>
<keyword evidence="2" id="KW-0723">Serine/threonine-protein kinase</keyword>
<dbReference type="InterPro" id="IPR000472">
    <property type="entry name" value="Activin_recp"/>
</dbReference>
<evidence type="ECO:0000256" key="10">
    <source>
        <dbReference type="ARBA" id="ARBA00023136"/>
    </source>
</evidence>
<dbReference type="PANTHER" id="PTHR23255:SF63">
    <property type="entry name" value="BONE MORPHOGENETIC PROTEIN RECEPTOR TYPE-2"/>
    <property type="match status" value="1"/>
</dbReference>
<evidence type="ECO:0000256" key="2">
    <source>
        <dbReference type="ARBA" id="ARBA00022527"/>
    </source>
</evidence>
<gene>
    <name evidence="14" type="ORF">ILYODFUR_000689</name>
</gene>
<evidence type="ECO:0000256" key="1">
    <source>
        <dbReference type="ARBA" id="ARBA00004167"/>
    </source>
</evidence>
<organism evidence="14 15">
    <name type="scientific">Ilyodon furcidens</name>
    <name type="common">goldbreast splitfin</name>
    <dbReference type="NCBI Taxonomy" id="33524"/>
    <lineage>
        <taxon>Eukaryota</taxon>
        <taxon>Metazoa</taxon>
        <taxon>Chordata</taxon>
        <taxon>Craniata</taxon>
        <taxon>Vertebrata</taxon>
        <taxon>Euteleostomi</taxon>
        <taxon>Actinopterygii</taxon>
        <taxon>Neopterygii</taxon>
        <taxon>Teleostei</taxon>
        <taxon>Neoteleostei</taxon>
        <taxon>Acanthomorphata</taxon>
        <taxon>Ovalentaria</taxon>
        <taxon>Atherinomorphae</taxon>
        <taxon>Cyprinodontiformes</taxon>
        <taxon>Goodeidae</taxon>
        <taxon>Ilyodon</taxon>
    </lineage>
</organism>
<reference evidence="14 15" key="1">
    <citation type="submission" date="2021-06" db="EMBL/GenBank/DDBJ databases">
        <authorList>
            <person name="Palmer J.M."/>
        </authorList>
    </citation>
    <scope>NUCLEOTIDE SEQUENCE [LARGE SCALE GENOMIC DNA]</scope>
    <source>
        <strain evidence="15">if_2019</strain>
        <tissue evidence="14">Muscle</tissue>
    </source>
</reference>
<dbReference type="Pfam" id="PF01064">
    <property type="entry name" value="Activin_recp"/>
    <property type="match status" value="1"/>
</dbReference>
<evidence type="ECO:0000256" key="12">
    <source>
        <dbReference type="SAM" id="SignalP"/>
    </source>
</evidence>
<evidence type="ECO:0000256" key="4">
    <source>
        <dbReference type="ARBA" id="ARBA00022692"/>
    </source>
</evidence>
<keyword evidence="6" id="KW-0547">Nucleotide-binding</keyword>
<dbReference type="Gene3D" id="2.10.60.10">
    <property type="entry name" value="CD59"/>
    <property type="match status" value="1"/>
</dbReference>
<name>A0ABV0TSG9_9TELE</name>
<feature type="chain" id="PRO_5046003179" description="Activin types I and II receptor domain-containing protein" evidence="12">
    <location>
        <begin position="21"/>
        <end position="193"/>
    </location>
</feature>
<comment type="subcellular location">
    <subcellularLocation>
        <location evidence="1">Membrane</location>
        <topology evidence="1">Single-pass membrane protein</topology>
    </subcellularLocation>
</comment>
<evidence type="ECO:0000313" key="15">
    <source>
        <dbReference type="Proteomes" id="UP001482620"/>
    </source>
</evidence>
<evidence type="ECO:0000259" key="13">
    <source>
        <dbReference type="Pfam" id="PF01064"/>
    </source>
</evidence>
<evidence type="ECO:0000313" key="14">
    <source>
        <dbReference type="EMBL" id="MEQ2235272.1"/>
    </source>
</evidence>
<keyword evidence="7" id="KW-0418">Kinase</keyword>
<protein>
    <recommendedName>
        <fullName evidence="13">Activin types I and II receptor domain-containing protein</fullName>
    </recommendedName>
</protein>
<proteinExistence type="predicted"/>